<evidence type="ECO:0000256" key="3">
    <source>
        <dbReference type="ARBA" id="ARBA00022643"/>
    </source>
</evidence>
<organism evidence="7 8">
    <name type="scientific">Xiashengella succiniciproducens</name>
    <dbReference type="NCBI Taxonomy" id="2949635"/>
    <lineage>
        <taxon>Bacteria</taxon>
        <taxon>Pseudomonadati</taxon>
        <taxon>Bacteroidota</taxon>
        <taxon>Bacteroidia</taxon>
        <taxon>Marinilabiliales</taxon>
        <taxon>Marinilabiliaceae</taxon>
        <taxon>Xiashengella</taxon>
    </lineage>
</organism>
<accession>A0A9J6ZMH7</accession>
<dbReference type="GO" id="GO:0003959">
    <property type="term" value="F:NADPH dehydrogenase activity"/>
    <property type="evidence" value="ECO:0007669"/>
    <property type="project" value="InterPro"/>
</dbReference>
<gene>
    <name evidence="7" type="ORF">M9189_07480</name>
</gene>
<name>A0A9J6ZMH7_9BACT</name>
<protein>
    <recommendedName>
        <fullName evidence="6">NADH:flavin oxidoreductase/NADH oxidase N-terminal domain-containing protein</fullName>
    </recommendedName>
</protein>
<keyword evidence="3" id="KW-0288">FMN</keyword>
<dbReference type="RefSeq" id="WP_250722064.1">
    <property type="nucleotide sequence ID" value="NZ_CP098400.1"/>
</dbReference>
<evidence type="ECO:0000256" key="5">
    <source>
        <dbReference type="ARBA" id="ARBA00023002"/>
    </source>
</evidence>
<evidence type="ECO:0000256" key="1">
    <source>
        <dbReference type="ARBA" id="ARBA00001917"/>
    </source>
</evidence>
<keyword evidence="5" id="KW-0560">Oxidoreductase</keyword>
<feature type="domain" description="NADH:flavin oxidoreductase/NADH oxidase N-terminal" evidence="6">
    <location>
        <begin position="2"/>
        <end position="48"/>
    </location>
</feature>
<dbReference type="SUPFAM" id="SSF51395">
    <property type="entry name" value="FMN-linked oxidoreductases"/>
    <property type="match status" value="1"/>
</dbReference>
<reference evidence="7" key="1">
    <citation type="submission" date="2022-05" db="EMBL/GenBank/DDBJ databases">
        <authorList>
            <person name="Sun X."/>
        </authorList>
    </citation>
    <scope>NUCLEOTIDE SEQUENCE</scope>
    <source>
        <strain evidence="7">Ai-910</strain>
    </source>
</reference>
<evidence type="ECO:0000313" key="8">
    <source>
        <dbReference type="Proteomes" id="UP001056426"/>
    </source>
</evidence>
<dbReference type="EMBL" id="CP098400">
    <property type="protein sequence ID" value="URW78703.1"/>
    <property type="molecule type" value="Genomic_DNA"/>
</dbReference>
<evidence type="ECO:0000313" key="7">
    <source>
        <dbReference type="EMBL" id="URW78703.1"/>
    </source>
</evidence>
<dbReference type="InterPro" id="IPR013785">
    <property type="entry name" value="Aldolase_TIM"/>
</dbReference>
<proteinExistence type="predicted"/>
<dbReference type="GO" id="GO:0050661">
    <property type="term" value="F:NADP binding"/>
    <property type="evidence" value="ECO:0007669"/>
    <property type="project" value="InterPro"/>
</dbReference>
<evidence type="ECO:0000256" key="4">
    <source>
        <dbReference type="ARBA" id="ARBA00022857"/>
    </source>
</evidence>
<keyword evidence="2" id="KW-0285">Flavoprotein</keyword>
<dbReference type="Gene3D" id="3.20.20.70">
    <property type="entry name" value="Aldolase class I"/>
    <property type="match status" value="1"/>
</dbReference>
<dbReference type="KEGG" id="alkq:M9189_07480"/>
<evidence type="ECO:0000259" key="6">
    <source>
        <dbReference type="Pfam" id="PF00724"/>
    </source>
</evidence>
<dbReference type="AlphaFoldDB" id="A0A9J6ZMH7"/>
<dbReference type="GO" id="GO:0010181">
    <property type="term" value="F:FMN binding"/>
    <property type="evidence" value="ECO:0007669"/>
    <property type="project" value="InterPro"/>
</dbReference>
<comment type="cofactor">
    <cofactor evidence="1">
        <name>FMN</name>
        <dbReference type="ChEBI" id="CHEBI:58210"/>
    </cofactor>
</comment>
<keyword evidence="8" id="KW-1185">Reference proteome</keyword>
<keyword evidence="4" id="KW-0521">NADP</keyword>
<dbReference type="PANTHER" id="PTHR43303">
    <property type="entry name" value="NADPH DEHYDROGENASE C23G7.10C-RELATED"/>
    <property type="match status" value="1"/>
</dbReference>
<dbReference type="InterPro" id="IPR001155">
    <property type="entry name" value="OxRdtase_FMN_N"/>
</dbReference>
<reference evidence="7" key="2">
    <citation type="submission" date="2022-06" db="EMBL/GenBank/DDBJ databases">
        <title>Xiashengella guii gen. nov. sp. nov., a bacterium isolated form anaerobic digestion tank.</title>
        <authorList>
            <person name="Huang H."/>
        </authorList>
    </citation>
    <scope>NUCLEOTIDE SEQUENCE</scope>
    <source>
        <strain evidence="7">Ai-910</strain>
    </source>
</reference>
<evidence type="ECO:0000256" key="2">
    <source>
        <dbReference type="ARBA" id="ARBA00022630"/>
    </source>
</evidence>
<dbReference type="InterPro" id="IPR044152">
    <property type="entry name" value="YqjM-like"/>
</dbReference>
<sequence length="57" mass="6822">MIELHSAHGYLLNEFLSPLTNQRHDEYGGDRSKRVRMLFETIDKVKEEWPDYLRQTG</sequence>
<dbReference type="Pfam" id="PF00724">
    <property type="entry name" value="Oxidored_FMN"/>
    <property type="match status" value="1"/>
</dbReference>
<dbReference type="Proteomes" id="UP001056426">
    <property type="component" value="Chromosome"/>
</dbReference>
<dbReference type="PANTHER" id="PTHR43303:SF4">
    <property type="entry name" value="NADPH DEHYDROGENASE C23G7.10C-RELATED"/>
    <property type="match status" value="1"/>
</dbReference>